<evidence type="ECO:0000313" key="3">
    <source>
        <dbReference type="Proteomes" id="UP000232688"/>
    </source>
</evidence>
<reference evidence="2 3" key="3">
    <citation type="submission" date="2017-10" db="EMBL/GenBank/DDBJ databases">
        <title>Extensive intraspecific genome diversity in a model arbuscular mycorrhizal fungus.</title>
        <authorList>
            <person name="Chen E.C.H."/>
            <person name="Morin E."/>
            <person name="Baudet D."/>
            <person name="Noel J."/>
            <person name="Ndikumana S."/>
            <person name="Charron P."/>
            <person name="St-Onge C."/>
            <person name="Giorgi J."/>
            <person name="Grigoriev I.V."/>
            <person name="Roux C."/>
            <person name="Martin F.M."/>
            <person name="Corradi N."/>
        </authorList>
    </citation>
    <scope>NUCLEOTIDE SEQUENCE [LARGE SCALE GENOMIC DNA]</scope>
    <source>
        <strain evidence="2 3">A1</strain>
    </source>
</reference>
<dbReference type="EMBL" id="LLXH01002337">
    <property type="protein sequence ID" value="PKC55988.1"/>
    <property type="molecule type" value="Genomic_DNA"/>
</dbReference>
<dbReference type="VEuPathDB" id="FungiDB:RhiirA1_474707"/>
<name>A0A2N0NWM7_9GLOM</name>
<sequence length="112" mass="12955">MPSTSSESKMTYYLSINDIIWHVLNNSAIINHMYFGPGIEANIVISQVTYYCGEFIYYLSNGGHKLLGFLRSIQVNEENQYVLKIQKLLYYEDIPGIFKGYLRQQRSKSGEV</sequence>
<dbReference type="EMBL" id="LLXJ01002391">
    <property type="protein sequence ID" value="PKB98980.1"/>
    <property type="molecule type" value="Genomic_DNA"/>
</dbReference>
<evidence type="ECO:0000313" key="2">
    <source>
        <dbReference type="EMBL" id="PKC55988.1"/>
    </source>
</evidence>
<reference evidence="1 4" key="2">
    <citation type="submission" date="2017-09" db="EMBL/GenBank/DDBJ databases">
        <title>Extensive intraspecific genome diversity in a model arbuscular mycorrhizal fungus.</title>
        <authorList>
            <person name="Chen E.C."/>
            <person name="Morin E."/>
            <person name="Beaudet D."/>
            <person name="Noel J."/>
            <person name="Ndikumana S."/>
            <person name="Charron P."/>
            <person name="St-Onge C."/>
            <person name="Giorgi J."/>
            <person name="Grigoriev I.V."/>
            <person name="Roux C."/>
            <person name="Martin F.M."/>
            <person name="Corradi N."/>
        </authorList>
    </citation>
    <scope>NUCLEOTIDE SEQUENCE [LARGE SCALE GENOMIC DNA]</scope>
    <source>
        <strain evidence="1 4">A5</strain>
    </source>
</reference>
<organism evidence="1 4">
    <name type="scientific">Rhizophagus irregularis</name>
    <dbReference type="NCBI Taxonomy" id="588596"/>
    <lineage>
        <taxon>Eukaryota</taxon>
        <taxon>Fungi</taxon>
        <taxon>Fungi incertae sedis</taxon>
        <taxon>Mucoromycota</taxon>
        <taxon>Glomeromycotina</taxon>
        <taxon>Glomeromycetes</taxon>
        <taxon>Glomerales</taxon>
        <taxon>Glomeraceae</taxon>
        <taxon>Rhizophagus</taxon>
    </lineage>
</organism>
<proteinExistence type="predicted"/>
<dbReference type="Proteomes" id="UP000232688">
    <property type="component" value="Unassembled WGS sequence"/>
</dbReference>
<protein>
    <submittedName>
        <fullName evidence="1">Uncharacterized protein</fullName>
    </submittedName>
</protein>
<comment type="caution">
    <text evidence="1">The sequence shown here is derived from an EMBL/GenBank/DDBJ whole genome shotgun (WGS) entry which is preliminary data.</text>
</comment>
<accession>A0A2N0NWM7</accession>
<dbReference type="Proteomes" id="UP000232722">
    <property type="component" value="Unassembled WGS sequence"/>
</dbReference>
<evidence type="ECO:0000313" key="1">
    <source>
        <dbReference type="EMBL" id="PKB98980.1"/>
    </source>
</evidence>
<reference evidence="2 3" key="4">
    <citation type="submission" date="2017-10" db="EMBL/GenBank/DDBJ databases">
        <title>Genome analyses suggest a sexual origin of heterokaryosis in a supposedly ancient asexual fungus.</title>
        <authorList>
            <person name="Corradi N."/>
            <person name="Sedzielewska K."/>
            <person name="Noel J."/>
            <person name="Charron P."/>
            <person name="Farinelli L."/>
            <person name="Marton T."/>
            <person name="Kruger M."/>
            <person name="Pelin A."/>
            <person name="Brachmann A."/>
            <person name="Corradi N."/>
        </authorList>
    </citation>
    <scope>NUCLEOTIDE SEQUENCE [LARGE SCALE GENOMIC DNA]</scope>
    <source>
        <strain evidence="2 3">A1</strain>
    </source>
</reference>
<evidence type="ECO:0000313" key="4">
    <source>
        <dbReference type="Proteomes" id="UP000232722"/>
    </source>
</evidence>
<dbReference type="AlphaFoldDB" id="A0A2N0NWM7"/>
<gene>
    <name evidence="2" type="ORF">RhiirA1_474707</name>
    <name evidence="1" type="ORF">RhiirA5_430484</name>
</gene>
<reference evidence="1 4" key="1">
    <citation type="submission" date="2016-04" db="EMBL/GenBank/DDBJ databases">
        <title>Genome analyses suggest a sexual origin of heterokaryosis in a supposedly ancient asexual fungus.</title>
        <authorList>
            <person name="Ropars J."/>
            <person name="Sedzielewska K."/>
            <person name="Noel J."/>
            <person name="Charron P."/>
            <person name="Farinelli L."/>
            <person name="Marton T."/>
            <person name="Kruger M."/>
            <person name="Pelin A."/>
            <person name="Brachmann A."/>
            <person name="Corradi N."/>
        </authorList>
    </citation>
    <scope>NUCLEOTIDE SEQUENCE [LARGE SCALE GENOMIC DNA]</scope>
    <source>
        <strain evidence="1 4">A5</strain>
    </source>
</reference>